<evidence type="ECO:0000313" key="2">
    <source>
        <dbReference type="EMBL" id="CAE6396124.1"/>
    </source>
</evidence>
<evidence type="ECO:0000256" key="1">
    <source>
        <dbReference type="SAM" id="MobiDB-lite"/>
    </source>
</evidence>
<sequence length="124" mass="13688">MALPPGRYTFQSRAPGGNYAGVQGQSVVLVQAGRESIFTVNQRGGGYTIQTSGQWVGVDGNNNVVLGAEQKIWYIGPPDLPYYIRDPMNGCRWQSPGQTSQPITIQPPLDPPQPIQQWNFQERT</sequence>
<dbReference type="AlphaFoldDB" id="A0A8H2WR68"/>
<protein>
    <submittedName>
        <fullName evidence="2">Uncharacterized protein</fullName>
    </submittedName>
</protein>
<evidence type="ECO:0000313" key="3">
    <source>
        <dbReference type="Proteomes" id="UP000663841"/>
    </source>
</evidence>
<proteinExistence type="predicted"/>
<dbReference type="EMBL" id="CAJMWW010000005">
    <property type="protein sequence ID" value="CAE6396124.1"/>
    <property type="molecule type" value="Genomic_DNA"/>
</dbReference>
<dbReference type="Gene3D" id="2.80.10.50">
    <property type="match status" value="1"/>
</dbReference>
<gene>
    <name evidence="2" type="ORF">RDB_LOCUS2488</name>
</gene>
<organism evidence="2 3">
    <name type="scientific">Rhizoctonia solani</name>
    <dbReference type="NCBI Taxonomy" id="456999"/>
    <lineage>
        <taxon>Eukaryota</taxon>
        <taxon>Fungi</taxon>
        <taxon>Dikarya</taxon>
        <taxon>Basidiomycota</taxon>
        <taxon>Agaricomycotina</taxon>
        <taxon>Agaricomycetes</taxon>
        <taxon>Cantharellales</taxon>
        <taxon>Ceratobasidiaceae</taxon>
        <taxon>Rhizoctonia</taxon>
    </lineage>
</organism>
<dbReference type="Proteomes" id="UP000663841">
    <property type="component" value="Unassembled WGS sequence"/>
</dbReference>
<feature type="region of interest" description="Disordered" evidence="1">
    <location>
        <begin position="94"/>
        <end position="124"/>
    </location>
</feature>
<accession>A0A8H2WR68</accession>
<name>A0A8H2WR68_9AGAM</name>
<reference evidence="2" key="1">
    <citation type="submission" date="2021-01" db="EMBL/GenBank/DDBJ databases">
        <authorList>
            <person name="Kaushik A."/>
        </authorList>
    </citation>
    <scope>NUCLEOTIDE SEQUENCE</scope>
    <source>
        <strain evidence="2">AG3-T5</strain>
    </source>
</reference>
<comment type="caution">
    <text evidence="2">The sequence shown here is derived from an EMBL/GenBank/DDBJ whole genome shotgun (WGS) entry which is preliminary data.</text>
</comment>